<reference evidence="1 2" key="1">
    <citation type="submission" date="2019-05" db="EMBL/GenBank/DDBJ databases">
        <title>Mikania micrantha, genome provides insights into the molecular mechanism of rapid growth.</title>
        <authorList>
            <person name="Liu B."/>
        </authorList>
    </citation>
    <scope>NUCLEOTIDE SEQUENCE [LARGE SCALE GENOMIC DNA]</scope>
    <source>
        <strain evidence="1">NLD-2019</strain>
        <tissue evidence="1">Leaf</tissue>
    </source>
</reference>
<organism evidence="1 2">
    <name type="scientific">Mikania micrantha</name>
    <name type="common">bitter vine</name>
    <dbReference type="NCBI Taxonomy" id="192012"/>
    <lineage>
        <taxon>Eukaryota</taxon>
        <taxon>Viridiplantae</taxon>
        <taxon>Streptophyta</taxon>
        <taxon>Embryophyta</taxon>
        <taxon>Tracheophyta</taxon>
        <taxon>Spermatophyta</taxon>
        <taxon>Magnoliopsida</taxon>
        <taxon>eudicotyledons</taxon>
        <taxon>Gunneridae</taxon>
        <taxon>Pentapetalae</taxon>
        <taxon>asterids</taxon>
        <taxon>campanulids</taxon>
        <taxon>Asterales</taxon>
        <taxon>Asteraceae</taxon>
        <taxon>Asteroideae</taxon>
        <taxon>Heliantheae alliance</taxon>
        <taxon>Eupatorieae</taxon>
        <taxon>Mikania</taxon>
    </lineage>
</organism>
<evidence type="ECO:0000313" key="1">
    <source>
        <dbReference type="EMBL" id="KAD6118999.1"/>
    </source>
</evidence>
<gene>
    <name evidence="1" type="ORF">E3N88_10270</name>
</gene>
<proteinExistence type="predicted"/>
<name>A0A5N6PBA6_9ASTR</name>
<accession>A0A5N6PBA6</accession>
<evidence type="ECO:0000313" key="2">
    <source>
        <dbReference type="Proteomes" id="UP000326396"/>
    </source>
</evidence>
<dbReference type="AlphaFoldDB" id="A0A5N6PBA6"/>
<dbReference type="EMBL" id="SZYD01000005">
    <property type="protein sequence ID" value="KAD6118999.1"/>
    <property type="molecule type" value="Genomic_DNA"/>
</dbReference>
<protein>
    <submittedName>
        <fullName evidence="1">Uncharacterized protein</fullName>
    </submittedName>
</protein>
<sequence>MKEKAAVGCGEDEVHVSEKLQSNGCVANKELKDSKKKLTYDGEKRVSRCSGCRKQVDGWLAKQRVESDCGGEWNSYSDGDGNRRNCGGDDSGL</sequence>
<keyword evidence="2" id="KW-1185">Reference proteome</keyword>
<dbReference type="Proteomes" id="UP000326396">
    <property type="component" value="Linkage Group LG13"/>
</dbReference>
<comment type="caution">
    <text evidence="1">The sequence shown here is derived from an EMBL/GenBank/DDBJ whole genome shotgun (WGS) entry which is preliminary data.</text>
</comment>